<dbReference type="GO" id="GO:0003887">
    <property type="term" value="F:DNA-directed DNA polymerase activity"/>
    <property type="evidence" value="ECO:0007669"/>
    <property type="project" value="UniProtKB-KW"/>
</dbReference>
<keyword evidence="10 12" id="KW-0238">DNA-binding</keyword>
<comment type="catalytic activity">
    <reaction evidence="11 12">
        <text>DNA(n) + a 2'-deoxyribonucleoside 5'-triphosphate = DNA(n+1) + diphosphate</text>
        <dbReference type="Rhea" id="RHEA:22508"/>
        <dbReference type="Rhea" id="RHEA-COMP:17339"/>
        <dbReference type="Rhea" id="RHEA-COMP:17340"/>
        <dbReference type="ChEBI" id="CHEBI:33019"/>
        <dbReference type="ChEBI" id="CHEBI:61560"/>
        <dbReference type="ChEBI" id="CHEBI:173112"/>
        <dbReference type="EC" id="2.7.7.7"/>
    </reaction>
</comment>
<dbReference type="InterPro" id="IPR006172">
    <property type="entry name" value="DNA-dir_DNA_pol_B"/>
</dbReference>
<dbReference type="SUPFAM" id="SSF56672">
    <property type="entry name" value="DNA/RNA polymerases"/>
    <property type="match status" value="1"/>
</dbReference>
<comment type="similarity">
    <text evidence="1 12">Belongs to the DNA polymerase type-B family.</text>
</comment>
<evidence type="ECO:0000313" key="14">
    <source>
        <dbReference type="EMBL" id="DAD92063.1"/>
    </source>
</evidence>
<dbReference type="Gene3D" id="3.90.1600.10">
    <property type="entry name" value="Palm domain of DNA polymerase"/>
    <property type="match status" value="1"/>
</dbReference>
<dbReference type="Gene3D" id="3.30.420.10">
    <property type="entry name" value="Ribonuclease H-like superfamily/Ribonuclease H"/>
    <property type="match status" value="1"/>
</dbReference>
<name>A0A8S5NCF7_9CAUD</name>
<dbReference type="InterPro" id="IPR004868">
    <property type="entry name" value="DNA-dir_DNA_pol_B_mt/vir"/>
</dbReference>
<dbReference type="Gene3D" id="1.10.287.690">
    <property type="entry name" value="Helix hairpin bin"/>
    <property type="match status" value="1"/>
</dbReference>
<dbReference type="Pfam" id="PF03175">
    <property type="entry name" value="DNA_pol_B_2"/>
    <property type="match status" value="1"/>
</dbReference>
<evidence type="ECO:0000256" key="12">
    <source>
        <dbReference type="RuleBase" id="RU000442"/>
    </source>
</evidence>
<keyword evidence="7" id="KW-0269">Exonuclease</keyword>
<evidence type="ECO:0000256" key="4">
    <source>
        <dbReference type="ARBA" id="ARBA00022705"/>
    </source>
</evidence>
<dbReference type="GO" id="GO:0039693">
    <property type="term" value="P:viral DNA genome replication"/>
    <property type="evidence" value="ECO:0007669"/>
    <property type="project" value="UniProtKB-KW"/>
</dbReference>
<keyword evidence="8 12" id="KW-0239">DNA-directed DNA polymerase</keyword>
<evidence type="ECO:0000256" key="1">
    <source>
        <dbReference type="ARBA" id="ARBA00005755"/>
    </source>
</evidence>
<evidence type="ECO:0000256" key="6">
    <source>
        <dbReference type="ARBA" id="ARBA00022801"/>
    </source>
</evidence>
<evidence type="ECO:0000256" key="5">
    <source>
        <dbReference type="ARBA" id="ARBA00022722"/>
    </source>
</evidence>
<evidence type="ECO:0000256" key="7">
    <source>
        <dbReference type="ARBA" id="ARBA00022839"/>
    </source>
</evidence>
<evidence type="ECO:0000259" key="13">
    <source>
        <dbReference type="Pfam" id="PF03175"/>
    </source>
</evidence>
<reference evidence="14" key="1">
    <citation type="journal article" date="2021" name="Proc. Natl. Acad. Sci. U.S.A.">
        <title>A Catalog of Tens of Thousands of Viruses from Human Metagenomes Reveals Hidden Associations with Chronic Diseases.</title>
        <authorList>
            <person name="Tisza M.J."/>
            <person name="Buck C.B."/>
        </authorList>
    </citation>
    <scope>NUCLEOTIDE SEQUENCE</scope>
    <source>
        <strain evidence="14">CtTZV6</strain>
    </source>
</reference>
<dbReference type="InterPro" id="IPR036397">
    <property type="entry name" value="RNaseH_sf"/>
</dbReference>
<keyword evidence="3 12" id="KW-0548">Nucleotidyltransferase</keyword>
<keyword evidence="2 12" id="KW-0808">Transferase</keyword>
<dbReference type="EMBL" id="BK015127">
    <property type="protein sequence ID" value="DAD92063.1"/>
    <property type="molecule type" value="Genomic_DNA"/>
</dbReference>
<dbReference type="InterPro" id="IPR023211">
    <property type="entry name" value="DNA_pol_palm_dom_sf"/>
</dbReference>
<evidence type="ECO:0000256" key="3">
    <source>
        <dbReference type="ARBA" id="ARBA00022695"/>
    </source>
</evidence>
<dbReference type="SUPFAM" id="SSF53098">
    <property type="entry name" value="Ribonuclease H-like"/>
    <property type="match status" value="1"/>
</dbReference>
<evidence type="ECO:0000256" key="10">
    <source>
        <dbReference type="ARBA" id="ARBA00023125"/>
    </source>
</evidence>
<evidence type="ECO:0000256" key="11">
    <source>
        <dbReference type="ARBA" id="ARBA00049244"/>
    </source>
</evidence>
<evidence type="ECO:0000256" key="2">
    <source>
        <dbReference type="ARBA" id="ARBA00022679"/>
    </source>
</evidence>
<dbReference type="GO" id="GO:0004527">
    <property type="term" value="F:exonuclease activity"/>
    <property type="evidence" value="ECO:0007669"/>
    <property type="project" value="UniProtKB-KW"/>
</dbReference>
<proteinExistence type="inferred from homology"/>
<dbReference type="GO" id="GO:0003677">
    <property type="term" value="F:DNA binding"/>
    <property type="evidence" value="ECO:0007669"/>
    <property type="project" value="UniProtKB-KW"/>
</dbReference>
<dbReference type="InterPro" id="IPR012337">
    <property type="entry name" value="RNaseH-like_sf"/>
</dbReference>
<dbReference type="GO" id="GO:0000166">
    <property type="term" value="F:nucleotide binding"/>
    <property type="evidence" value="ECO:0007669"/>
    <property type="project" value="InterPro"/>
</dbReference>
<dbReference type="InterPro" id="IPR017964">
    <property type="entry name" value="DNA-dir_DNA_pol_B_CS"/>
</dbReference>
<dbReference type="GO" id="GO:0006260">
    <property type="term" value="P:DNA replication"/>
    <property type="evidence" value="ECO:0007669"/>
    <property type="project" value="UniProtKB-KW"/>
</dbReference>
<feature type="domain" description="DNA-directed DNA polymerase family B mitochondria/virus" evidence="13">
    <location>
        <begin position="151"/>
        <end position="493"/>
    </location>
</feature>
<dbReference type="SMART" id="SM00486">
    <property type="entry name" value="POLBc"/>
    <property type="match status" value="1"/>
</dbReference>
<dbReference type="Gene3D" id="3.30.1770.10">
    <property type="entry name" value="TPR 1 domain of DNA polymerase"/>
    <property type="match status" value="1"/>
</dbReference>
<dbReference type="InterPro" id="IPR043502">
    <property type="entry name" value="DNA/RNA_pol_sf"/>
</dbReference>
<keyword evidence="9" id="KW-1194">Viral DNA replication</keyword>
<dbReference type="PROSITE" id="PS00116">
    <property type="entry name" value="DNA_POLYMERASE_B"/>
    <property type="match status" value="1"/>
</dbReference>
<keyword evidence="5" id="KW-0540">Nuclease</keyword>
<dbReference type="EC" id="2.7.7.7" evidence="12"/>
<keyword evidence="6" id="KW-0378">Hydrolase</keyword>
<organism evidence="14">
    <name type="scientific">Podoviridae sp. ctTZV6</name>
    <dbReference type="NCBI Taxonomy" id="2826556"/>
    <lineage>
        <taxon>Viruses</taxon>
        <taxon>Duplodnaviria</taxon>
        <taxon>Heunggongvirae</taxon>
        <taxon>Uroviricota</taxon>
        <taxon>Caudoviricetes</taxon>
    </lineage>
</organism>
<evidence type="ECO:0000256" key="9">
    <source>
        <dbReference type="ARBA" id="ARBA00023109"/>
    </source>
</evidence>
<keyword evidence="4 12" id="KW-0235">DNA replication</keyword>
<protein>
    <recommendedName>
        <fullName evidence="12">DNA polymerase</fullName>
        <ecNumber evidence="12">2.7.7.7</ecNumber>
    </recommendedName>
</protein>
<sequence length="608" mass="71071">MSKKKEPKEVWACDFETTTDPLDCRVWAWGASFVEDSSIKHYGNDIDGFINWCKEKTRKLYFHNLAFDGEFIVSWLLNNGFEYSEKPKTNCFKTIISNTGLWYSIEIWWKYSIHRSTKTTIWDSFKLIPFSIKKIAHDFNLPIRKLKLDYTKKREKGHELTQHEVDYLFNDIDIEGMALNECFKLGFNKMTATSCSFDSFKKTLPMAFEKIFPTLEMNVDKDLRPAYAGGFVWANPELKEQEIFQGIVFDVNSLFPSRMYYENLPYETPIYFEGEYQQDDEYPLWVGVVSFAFDIKKDHIPCISLDKFSRFFGSKKYVDSSNGDVVRMAVTSVDWELFNEQYDIYDVEFHNGYKFRGCVGIARQFIDEQMEVKKNSKGAQRFIAKRKMNSVYGKFATNPNVTPKIPFIDKDDGILRLHDPMYTTFEDGKVKEVIDEQFRDPIYLPYGEFVTAYARKYTITTAQKVGIHRVAYIDTDSIHLVGTQVPDAIKDIIDDKELGYWGLESVFNRSYFIGAKSYVEEIEISYKEYVEHQQEYIDENDCKDNLYYIRGGVCYYLNVKCAGMTEKAKQNVTYDNFRVGNVINDCLKKTHVPGGIVLVDRQFSIKSR</sequence>
<dbReference type="Gene3D" id="4.10.80.20">
    <property type="entry name" value="DNA polymerase, domain 5"/>
    <property type="match status" value="1"/>
</dbReference>
<evidence type="ECO:0000256" key="8">
    <source>
        <dbReference type="ARBA" id="ARBA00022932"/>
    </source>
</evidence>
<dbReference type="Gene3D" id="4.10.80.30">
    <property type="entry name" value="DNA polymerase, domain 6"/>
    <property type="match status" value="1"/>
</dbReference>
<accession>A0A8S5NCF7</accession>